<evidence type="ECO:0000313" key="2">
    <source>
        <dbReference type="Proteomes" id="UP000004315"/>
    </source>
</evidence>
<reference evidence="1 2" key="2">
    <citation type="submission" date="2008-11" db="EMBL/GenBank/DDBJ databases">
        <title>Draft genome sequence of Eubacterium biforme (DSM 3989).</title>
        <authorList>
            <person name="Sudarsanam P."/>
            <person name="Ley R."/>
            <person name="Guruge J."/>
            <person name="Turnbaugh P.J."/>
            <person name="Mahowald M."/>
            <person name="Liep D."/>
            <person name="Gordon J."/>
        </authorList>
    </citation>
    <scope>NUCLEOTIDE SEQUENCE [LARGE SCALE GENOMIC DNA]</scope>
    <source>
        <strain evidence="1 2">DSM 3989</strain>
    </source>
</reference>
<dbReference type="STRING" id="518637.EUBIFOR_01560"/>
<keyword evidence="2" id="KW-1185">Reference proteome</keyword>
<comment type="caution">
    <text evidence="1">The sequence shown here is derived from an EMBL/GenBank/DDBJ whole genome shotgun (WGS) entry which is preliminary data.</text>
</comment>
<reference evidence="1 2" key="1">
    <citation type="submission" date="2008-10" db="EMBL/GenBank/DDBJ databases">
        <authorList>
            <person name="Fulton L."/>
            <person name="Clifton S."/>
            <person name="Fulton B."/>
            <person name="Xu J."/>
            <person name="Minx P."/>
            <person name="Pepin K.H."/>
            <person name="Johnson M."/>
            <person name="Bhonagiri V."/>
            <person name="Nash W.E."/>
            <person name="Mardis E.R."/>
            <person name="Wilson R.K."/>
        </authorList>
    </citation>
    <scope>NUCLEOTIDE SEQUENCE [LARGE SCALE GENOMIC DNA]</scope>
    <source>
        <strain evidence="1 2">DSM 3989</strain>
    </source>
</reference>
<dbReference type="EMBL" id="ABYT01000086">
    <property type="protein sequence ID" value="EEC89815.1"/>
    <property type="molecule type" value="Genomic_DNA"/>
</dbReference>
<dbReference type="RefSeq" id="WP_003865348.1">
    <property type="nucleotide sequence ID" value="NZ_DS996843.1"/>
</dbReference>
<name>B7CBI5_9FIRM</name>
<gene>
    <name evidence="1" type="ORF">EUBIFOR_01560</name>
</gene>
<organism evidence="1 2">
    <name type="scientific">Holdemanella biformis DSM 3989</name>
    <dbReference type="NCBI Taxonomy" id="518637"/>
    <lineage>
        <taxon>Bacteria</taxon>
        <taxon>Bacillati</taxon>
        <taxon>Bacillota</taxon>
        <taxon>Erysipelotrichia</taxon>
        <taxon>Erysipelotrichales</taxon>
        <taxon>Erysipelotrichaceae</taxon>
        <taxon>Holdemanella</taxon>
    </lineage>
</organism>
<evidence type="ECO:0000313" key="1">
    <source>
        <dbReference type="EMBL" id="EEC89815.1"/>
    </source>
</evidence>
<accession>B7CBI5</accession>
<dbReference type="Proteomes" id="UP000004315">
    <property type="component" value="Unassembled WGS sequence"/>
</dbReference>
<sequence>MKVYEMSFRDMDQKMVEIHGVKMVKLLEKMGLKLDNLYGALMYGYIDHNAGFIFEIVALETKKRNIEYRIVPIGVSCKICRFDVQEMDIQILDNVNVELFQDKIDMVEKATEVSKELE</sequence>
<proteinExistence type="predicted"/>
<dbReference type="HOGENOM" id="CLU_2077981_0_0_9"/>
<feature type="non-terminal residue" evidence="1">
    <location>
        <position position="118"/>
    </location>
</feature>
<dbReference type="AlphaFoldDB" id="B7CBI5"/>
<protein>
    <submittedName>
        <fullName evidence="1">Uncharacterized protein</fullName>
    </submittedName>
</protein>